<accession>A0A3M9N9D1</accession>
<dbReference type="AlphaFoldDB" id="A0A3M9N9D1"/>
<gene>
    <name evidence="2" type="ORF">EFY79_16935</name>
</gene>
<dbReference type="Proteomes" id="UP000267223">
    <property type="component" value="Unassembled WGS sequence"/>
</dbReference>
<dbReference type="SMART" id="SM00849">
    <property type="entry name" value="Lactamase_B"/>
    <property type="match status" value="1"/>
</dbReference>
<dbReference type="Gene3D" id="3.60.15.10">
    <property type="entry name" value="Ribonuclease Z/Hydroxyacylglutathione hydrolase-like"/>
    <property type="match status" value="1"/>
</dbReference>
<sequence length="314" mass="35244">MFDVVCYNKLIFITGAGLLIINHYNMQTKTILLVALFSLMQFCNSLFAQTNGWYSSKEVGPKTWVIKEPGYDENMYLLEGQDSSLLIDAGFGAANLRDFVKSLTSKPLIIINTHFHPDHTGGDYQFPFVFIGAKDLDYAKPFLNREVVQQINRQVLHDTTITDSLKFPGSQVQKTTLIPVDDNYVFKLGDRNVQVINVPGHTPGSIFLLDSKNKVLYSGDNMQTTWLFSKESLSVGAYLRSLEKLNRIKGRYNVLYPGHGDPVEVSVLDELKQCCEQILSGKCKAEPYHSITGEDAVSCTYKTVTIAYDIAKVN</sequence>
<dbReference type="SUPFAM" id="SSF56281">
    <property type="entry name" value="Metallo-hydrolase/oxidoreductase"/>
    <property type="match status" value="1"/>
</dbReference>
<reference evidence="2 3" key="1">
    <citation type="submission" date="2018-11" db="EMBL/GenBank/DDBJ databases">
        <title>Draft genome sequence of Ferruginibacter sp. BO-59.</title>
        <authorList>
            <person name="Im W.T."/>
        </authorList>
    </citation>
    <scope>NUCLEOTIDE SEQUENCE [LARGE SCALE GENOMIC DNA]</scope>
    <source>
        <strain evidence="2 3">BO-59</strain>
    </source>
</reference>
<keyword evidence="3" id="KW-1185">Reference proteome</keyword>
<keyword evidence="2" id="KW-0378">Hydrolase</keyword>
<protein>
    <submittedName>
        <fullName evidence="2">MBL fold metallo-hydrolase</fullName>
    </submittedName>
</protein>
<dbReference type="PANTHER" id="PTHR42951:SF22">
    <property type="entry name" value="METALLO BETA-LACTAMASE SUPERFAMILY LIPOPROTEIN"/>
    <property type="match status" value="1"/>
</dbReference>
<dbReference type="Pfam" id="PF00753">
    <property type="entry name" value="Lactamase_B"/>
    <property type="match status" value="1"/>
</dbReference>
<dbReference type="InterPro" id="IPR050855">
    <property type="entry name" value="NDM-1-like"/>
</dbReference>
<dbReference type="InterPro" id="IPR001279">
    <property type="entry name" value="Metallo-B-lactamas"/>
</dbReference>
<dbReference type="PANTHER" id="PTHR42951">
    <property type="entry name" value="METALLO-BETA-LACTAMASE DOMAIN-CONTAINING"/>
    <property type="match status" value="1"/>
</dbReference>
<proteinExistence type="predicted"/>
<evidence type="ECO:0000313" key="3">
    <source>
        <dbReference type="Proteomes" id="UP000267223"/>
    </source>
</evidence>
<dbReference type="InterPro" id="IPR036866">
    <property type="entry name" value="RibonucZ/Hydroxyglut_hydro"/>
</dbReference>
<name>A0A3M9N9D1_9BACT</name>
<evidence type="ECO:0000259" key="1">
    <source>
        <dbReference type="SMART" id="SM00849"/>
    </source>
</evidence>
<dbReference type="EMBL" id="RJJR01000015">
    <property type="protein sequence ID" value="RNI33995.1"/>
    <property type="molecule type" value="Genomic_DNA"/>
</dbReference>
<dbReference type="GO" id="GO:0016787">
    <property type="term" value="F:hydrolase activity"/>
    <property type="evidence" value="ECO:0007669"/>
    <property type="project" value="UniProtKB-KW"/>
</dbReference>
<feature type="domain" description="Metallo-beta-lactamase" evidence="1">
    <location>
        <begin position="72"/>
        <end position="259"/>
    </location>
</feature>
<comment type="caution">
    <text evidence="2">The sequence shown here is derived from an EMBL/GenBank/DDBJ whole genome shotgun (WGS) entry which is preliminary data.</text>
</comment>
<organism evidence="2 3">
    <name type="scientific">Hanamia caeni</name>
    <dbReference type="NCBI Taxonomy" id="2294116"/>
    <lineage>
        <taxon>Bacteria</taxon>
        <taxon>Pseudomonadati</taxon>
        <taxon>Bacteroidota</taxon>
        <taxon>Chitinophagia</taxon>
        <taxon>Chitinophagales</taxon>
        <taxon>Chitinophagaceae</taxon>
        <taxon>Hanamia</taxon>
    </lineage>
</organism>
<evidence type="ECO:0000313" key="2">
    <source>
        <dbReference type="EMBL" id="RNI33995.1"/>
    </source>
</evidence>